<dbReference type="AlphaFoldDB" id="A0AAC9QW28"/>
<accession>A0AAC9QW28</accession>
<organism evidence="1 2">
    <name type="scientific">Eubacterium limosum</name>
    <dbReference type="NCBI Taxonomy" id="1736"/>
    <lineage>
        <taxon>Bacteria</taxon>
        <taxon>Bacillati</taxon>
        <taxon>Bacillota</taxon>
        <taxon>Clostridia</taxon>
        <taxon>Eubacteriales</taxon>
        <taxon>Eubacteriaceae</taxon>
        <taxon>Eubacterium</taxon>
    </lineage>
</organism>
<name>A0AAC9QW28_EUBLI</name>
<dbReference type="Proteomes" id="UP000192391">
    <property type="component" value="Chromosome"/>
</dbReference>
<gene>
    <name evidence="1" type="ORF">B2M23_14565</name>
</gene>
<evidence type="ECO:0000313" key="2">
    <source>
        <dbReference type="Proteomes" id="UP000192391"/>
    </source>
</evidence>
<proteinExistence type="predicted"/>
<dbReference type="RefSeq" id="WP_038354207.1">
    <property type="nucleotide sequence ID" value="NZ_CP019962.1"/>
</dbReference>
<dbReference type="KEGG" id="elim:B2M23_14565"/>
<evidence type="ECO:0000313" key="1">
    <source>
        <dbReference type="EMBL" id="ARD66675.1"/>
    </source>
</evidence>
<evidence type="ECO:0008006" key="3">
    <source>
        <dbReference type="Google" id="ProtNLM"/>
    </source>
</evidence>
<dbReference type="EMBL" id="CP019962">
    <property type="protein sequence ID" value="ARD66675.1"/>
    <property type="molecule type" value="Genomic_DNA"/>
</dbReference>
<sequence length="143" mass="16265">MKKQTFKKQLNQFENNLKAPGMHMAMTGRCERITLVEYGEEVLRVFRGKKGALWYDVADIARILKVENLAQIVREHYKRPGSRVFLEPCGCGENPFQARVCVDRSGLVSVICEGKYPDTITLMQTLVYDIPQALALKEVTNEA</sequence>
<protein>
    <recommendedName>
        <fullName evidence="3">Bro-N domain-containing protein</fullName>
    </recommendedName>
</protein>
<reference evidence="2" key="1">
    <citation type="journal article" date="2017" name="Sci. Rep.">
        <title>Determination of the Genome and Primary Transcriptome of Syngas Fermenting Eubacterium limosum ATCC 8486.</title>
        <authorList>
            <person name="Song Y."/>
            <person name="Shin J."/>
            <person name="Jeong Y."/>
            <person name="Jin S."/>
            <person name="Lee J.K."/>
            <person name="Kim D.R."/>
            <person name="Kim S.C."/>
            <person name="Cho S."/>
            <person name="Cho B.K."/>
        </authorList>
    </citation>
    <scope>NUCLEOTIDE SEQUENCE [LARGE SCALE GENOMIC DNA]</scope>
    <source>
        <strain evidence="2">ATCC 8486</strain>
    </source>
</reference>